<evidence type="ECO:0000256" key="6">
    <source>
        <dbReference type="PIRSR" id="PIRSR002419-1"/>
    </source>
</evidence>
<keyword evidence="3 7" id="KW-0812">Transmembrane</keyword>
<accession>A0A7M7G0I6</accession>
<evidence type="ECO:0000256" key="3">
    <source>
        <dbReference type="ARBA" id="ARBA00022692"/>
    </source>
</evidence>
<evidence type="ECO:0000256" key="7">
    <source>
        <dbReference type="RuleBase" id="RU361218"/>
    </source>
</evidence>
<dbReference type="PIRSF" id="PIRSF002419">
    <property type="entry name" value="Tetraspanin"/>
    <property type="match status" value="1"/>
</dbReference>
<evidence type="ECO:0000256" key="1">
    <source>
        <dbReference type="ARBA" id="ARBA00004141"/>
    </source>
</evidence>
<dbReference type="Proteomes" id="UP000007110">
    <property type="component" value="Unassembled WGS sequence"/>
</dbReference>
<comment type="similarity">
    <text evidence="2 7">Belongs to the tetraspanin (TM4SF) family.</text>
</comment>
<protein>
    <recommendedName>
        <fullName evidence="7">Tetraspanin</fullName>
    </recommendedName>
</protein>
<dbReference type="OMA" id="RESYCMV"/>
<dbReference type="RefSeq" id="XP_001175794.2">
    <property type="nucleotide sequence ID" value="XM_001175794.4"/>
</dbReference>
<dbReference type="Pfam" id="PF00335">
    <property type="entry name" value="Tetraspanin"/>
    <property type="match status" value="1"/>
</dbReference>
<dbReference type="GeneID" id="752491"/>
<keyword evidence="4 7" id="KW-1133">Transmembrane helix</keyword>
<dbReference type="GO" id="GO:0005886">
    <property type="term" value="C:plasma membrane"/>
    <property type="evidence" value="ECO:0000318"/>
    <property type="project" value="GO_Central"/>
</dbReference>
<sequence length="241" mass="26683">MALVGMRGMKWIKYCMFIFTFVFVIVGIGIITAGFLTLTVYQEYVDFTNNSGKAIPALLITVGFIIMIVSYLGCCGAFRESYGMLKTYVFIMILLLILELAAGITGYVLRDDIDKLVGENMSELQIKYNSTTSAQRIFDNLQYNLKCCGVYNYTDWMGWIPDQPNLVPYSCCKTPDTPGCHIIGSATLDIYTDPCHSAVKDILINQTVLIAGVAIGVAVLDILCIVLGCCLMKKTKEAYVI</sequence>
<feature type="transmembrane region" description="Helical" evidence="7">
    <location>
        <begin position="55"/>
        <end position="75"/>
    </location>
</feature>
<dbReference type="AlphaFoldDB" id="A0A7M7G0I6"/>
<reference evidence="9" key="1">
    <citation type="submission" date="2015-02" db="EMBL/GenBank/DDBJ databases">
        <title>Genome sequencing for Strongylocentrotus purpuratus.</title>
        <authorList>
            <person name="Murali S."/>
            <person name="Liu Y."/>
            <person name="Vee V."/>
            <person name="English A."/>
            <person name="Wang M."/>
            <person name="Skinner E."/>
            <person name="Han Y."/>
            <person name="Muzny D.M."/>
            <person name="Worley K.C."/>
            <person name="Gibbs R.A."/>
        </authorList>
    </citation>
    <scope>NUCLEOTIDE SEQUENCE</scope>
</reference>
<comment type="subcellular location">
    <subcellularLocation>
        <location evidence="1 7">Membrane</location>
        <topology evidence="1 7">Multi-pass membrane protein</topology>
    </subcellularLocation>
</comment>
<dbReference type="PRINTS" id="PR00259">
    <property type="entry name" value="TMFOUR"/>
</dbReference>
<dbReference type="FunCoup" id="A0A7M7G0I6">
    <property type="interactions" value="258"/>
</dbReference>
<dbReference type="OrthoDB" id="10033535at2759"/>
<feature type="transmembrane region" description="Helical" evidence="7">
    <location>
        <begin position="208"/>
        <end position="232"/>
    </location>
</feature>
<evidence type="ECO:0000256" key="4">
    <source>
        <dbReference type="ARBA" id="ARBA00022989"/>
    </source>
</evidence>
<evidence type="ECO:0000256" key="5">
    <source>
        <dbReference type="ARBA" id="ARBA00023136"/>
    </source>
</evidence>
<dbReference type="KEGG" id="spu:752491"/>
<dbReference type="CDD" id="cd03127">
    <property type="entry name" value="tetraspanin_LEL"/>
    <property type="match status" value="1"/>
</dbReference>
<dbReference type="InterPro" id="IPR018499">
    <property type="entry name" value="Tetraspanin/Peripherin"/>
</dbReference>
<dbReference type="Gene3D" id="1.10.1450.10">
    <property type="entry name" value="Tetraspanin"/>
    <property type="match status" value="1"/>
</dbReference>
<keyword evidence="5 7" id="KW-0472">Membrane</keyword>
<feature type="transmembrane region" description="Helical" evidence="7">
    <location>
        <begin position="12"/>
        <end position="35"/>
    </location>
</feature>
<keyword evidence="9" id="KW-1185">Reference proteome</keyword>
<evidence type="ECO:0000313" key="9">
    <source>
        <dbReference type="Proteomes" id="UP000007110"/>
    </source>
</evidence>
<organism evidence="8 9">
    <name type="scientific">Strongylocentrotus purpuratus</name>
    <name type="common">Purple sea urchin</name>
    <dbReference type="NCBI Taxonomy" id="7668"/>
    <lineage>
        <taxon>Eukaryota</taxon>
        <taxon>Metazoa</taxon>
        <taxon>Echinodermata</taxon>
        <taxon>Eleutherozoa</taxon>
        <taxon>Echinozoa</taxon>
        <taxon>Echinoidea</taxon>
        <taxon>Euechinoidea</taxon>
        <taxon>Echinacea</taxon>
        <taxon>Camarodonta</taxon>
        <taxon>Echinidea</taxon>
        <taxon>Strongylocentrotidae</taxon>
        <taxon>Strongylocentrotus</taxon>
    </lineage>
</organism>
<reference evidence="8" key="2">
    <citation type="submission" date="2021-01" db="UniProtKB">
        <authorList>
            <consortium name="EnsemblMetazoa"/>
        </authorList>
    </citation>
    <scope>IDENTIFICATION</scope>
</reference>
<dbReference type="InParanoid" id="A0A7M7G0I6"/>
<dbReference type="PANTHER" id="PTHR19282">
    <property type="entry name" value="TETRASPANIN"/>
    <property type="match status" value="1"/>
</dbReference>
<feature type="transmembrane region" description="Helical" evidence="7">
    <location>
        <begin position="87"/>
        <end position="109"/>
    </location>
</feature>
<dbReference type="InterPro" id="IPR000301">
    <property type="entry name" value="Tetraspanin_animals"/>
</dbReference>
<dbReference type="EnsemblMetazoa" id="XM_001175794">
    <property type="protein sequence ID" value="XP_001175794"/>
    <property type="gene ID" value="LOC752491"/>
</dbReference>
<keyword evidence="6" id="KW-1015">Disulfide bond</keyword>
<name>A0A7M7G0I6_STRPU</name>
<proteinExistence type="inferred from homology"/>
<dbReference type="InterPro" id="IPR008952">
    <property type="entry name" value="Tetraspanin_EC2_sf"/>
</dbReference>
<evidence type="ECO:0000256" key="2">
    <source>
        <dbReference type="ARBA" id="ARBA00006840"/>
    </source>
</evidence>
<dbReference type="PANTHER" id="PTHR19282:SF456">
    <property type="entry name" value="CD63 MOLECULE"/>
    <property type="match status" value="1"/>
</dbReference>
<feature type="disulfide bond" evidence="6">
    <location>
        <begin position="147"/>
        <end position="180"/>
    </location>
</feature>
<dbReference type="SUPFAM" id="SSF48652">
    <property type="entry name" value="Tetraspanin"/>
    <property type="match status" value="1"/>
</dbReference>
<evidence type="ECO:0000313" key="8">
    <source>
        <dbReference type="EnsemblMetazoa" id="XP_001175794"/>
    </source>
</evidence>